<dbReference type="InterPro" id="IPR000073">
    <property type="entry name" value="AB_hydrolase_1"/>
</dbReference>
<organism evidence="2 3">
    <name type="scientific">Paractinoplanes ferrugineus</name>
    <dbReference type="NCBI Taxonomy" id="113564"/>
    <lineage>
        <taxon>Bacteria</taxon>
        <taxon>Bacillati</taxon>
        <taxon>Actinomycetota</taxon>
        <taxon>Actinomycetes</taxon>
        <taxon>Micromonosporales</taxon>
        <taxon>Micromonosporaceae</taxon>
        <taxon>Paractinoplanes</taxon>
    </lineage>
</organism>
<dbReference type="AlphaFoldDB" id="A0A919MIJ7"/>
<evidence type="ECO:0000313" key="2">
    <source>
        <dbReference type="EMBL" id="GIE13755.1"/>
    </source>
</evidence>
<dbReference type="Gene3D" id="3.40.50.1820">
    <property type="entry name" value="alpha/beta hydrolase"/>
    <property type="match status" value="1"/>
</dbReference>
<proteinExistence type="predicted"/>
<accession>A0A919MIJ7</accession>
<comment type="caution">
    <text evidence="2">The sequence shown here is derived from an EMBL/GenBank/DDBJ whole genome shotgun (WGS) entry which is preliminary data.</text>
</comment>
<dbReference type="Proteomes" id="UP000598174">
    <property type="component" value="Unassembled WGS sequence"/>
</dbReference>
<dbReference type="GO" id="GO:0016020">
    <property type="term" value="C:membrane"/>
    <property type="evidence" value="ECO:0007669"/>
    <property type="project" value="TreeGrafter"/>
</dbReference>
<gene>
    <name evidence="2" type="ORF">Afe05nite_55950</name>
</gene>
<keyword evidence="2" id="KW-0378">Hydrolase</keyword>
<dbReference type="GO" id="GO:0046464">
    <property type="term" value="P:acylglycerol catabolic process"/>
    <property type="evidence" value="ECO:0007669"/>
    <property type="project" value="TreeGrafter"/>
</dbReference>
<sequence>MRLDGVRAGEWSHVTSVHPGRTPMTPVPTRGYADTPYGQMHYAELGAGPAVLLLHQTPRSYDEFREVQPLLAAGRRVIAMDMYGFGLSAPLPRPQTVEAMAAGAYALLDALGVDQAVVLGHHTGGAVAIEMAAAVPARVPALILSSPPWTGPEFRESHANGPGVDEAETAADGRHLTTLWELRRPYYPAGRPDLLDRFIRDALAPGVDPAEGHLACARYVMEERIGRIEAPTLIIGASADPFARPDVERVQAGLTGAARVEVAIVEGGTIPLMEQKATEVAALVTAFLEGTTA</sequence>
<name>A0A919MIJ7_9ACTN</name>
<dbReference type="Pfam" id="PF00561">
    <property type="entry name" value="Abhydrolase_1"/>
    <property type="match status" value="1"/>
</dbReference>
<protein>
    <submittedName>
        <fullName evidence="2">Alpha/beta hydrolase</fullName>
    </submittedName>
</protein>
<dbReference type="GO" id="GO:0047372">
    <property type="term" value="F:monoacylglycerol lipase activity"/>
    <property type="evidence" value="ECO:0007669"/>
    <property type="project" value="TreeGrafter"/>
</dbReference>
<dbReference type="InterPro" id="IPR029058">
    <property type="entry name" value="AB_hydrolase_fold"/>
</dbReference>
<keyword evidence="3" id="KW-1185">Reference proteome</keyword>
<dbReference type="InterPro" id="IPR050266">
    <property type="entry name" value="AB_hydrolase_sf"/>
</dbReference>
<dbReference type="PRINTS" id="PR00111">
    <property type="entry name" value="ABHYDROLASE"/>
</dbReference>
<dbReference type="SUPFAM" id="SSF53474">
    <property type="entry name" value="alpha/beta-Hydrolases"/>
    <property type="match status" value="1"/>
</dbReference>
<dbReference type="PANTHER" id="PTHR43798">
    <property type="entry name" value="MONOACYLGLYCEROL LIPASE"/>
    <property type="match status" value="1"/>
</dbReference>
<dbReference type="PANTHER" id="PTHR43798:SF33">
    <property type="entry name" value="HYDROLASE, PUTATIVE (AFU_ORTHOLOGUE AFUA_2G14860)-RELATED"/>
    <property type="match status" value="1"/>
</dbReference>
<feature type="domain" description="AB hydrolase-1" evidence="1">
    <location>
        <begin position="49"/>
        <end position="250"/>
    </location>
</feature>
<reference evidence="2" key="1">
    <citation type="submission" date="2021-01" db="EMBL/GenBank/DDBJ databases">
        <title>Whole genome shotgun sequence of Actinoplanes ferrugineus NBRC 15555.</title>
        <authorList>
            <person name="Komaki H."/>
            <person name="Tamura T."/>
        </authorList>
    </citation>
    <scope>NUCLEOTIDE SEQUENCE</scope>
    <source>
        <strain evidence="2">NBRC 15555</strain>
    </source>
</reference>
<evidence type="ECO:0000259" key="1">
    <source>
        <dbReference type="Pfam" id="PF00561"/>
    </source>
</evidence>
<evidence type="ECO:0000313" key="3">
    <source>
        <dbReference type="Proteomes" id="UP000598174"/>
    </source>
</evidence>
<dbReference type="EMBL" id="BOMM01000050">
    <property type="protein sequence ID" value="GIE13755.1"/>
    <property type="molecule type" value="Genomic_DNA"/>
</dbReference>